<dbReference type="PROSITE" id="PS51352">
    <property type="entry name" value="THIOREDOXIN_2"/>
    <property type="match status" value="1"/>
</dbReference>
<keyword evidence="2" id="KW-0812">Transmembrane</keyword>
<dbReference type="PANTHER" id="PTHR42852">
    <property type="entry name" value="THIOL:DISULFIDE INTERCHANGE PROTEIN DSBE"/>
    <property type="match status" value="1"/>
</dbReference>
<dbReference type="RefSeq" id="WP_269882620.1">
    <property type="nucleotide sequence ID" value="NZ_JAQAGZ010000010.1"/>
</dbReference>
<accession>A0ABT4QBP5</accession>
<keyword evidence="2" id="KW-0472">Membrane</keyword>
<dbReference type="PROSITE" id="PS00194">
    <property type="entry name" value="THIOREDOXIN_1"/>
    <property type="match status" value="1"/>
</dbReference>
<evidence type="ECO:0000313" key="4">
    <source>
        <dbReference type="EMBL" id="MCZ8514105.1"/>
    </source>
</evidence>
<evidence type="ECO:0000256" key="1">
    <source>
        <dbReference type="ARBA" id="ARBA00023157"/>
    </source>
</evidence>
<evidence type="ECO:0000313" key="5">
    <source>
        <dbReference type="Proteomes" id="UP001527882"/>
    </source>
</evidence>
<dbReference type="PANTHER" id="PTHR42852:SF17">
    <property type="entry name" value="THIOREDOXIN-LIKE PROTEIN HI_1115"/>
    <property type="match status" value="1"/>
</dbReference>
<dbReference type="Gene3D" id="3.40.30.10">
    <property type="entry name" value="Glutaredoxin"/>
    <property type="match status" value="1"/>
</dbReference>
<keyword evidence="1" id="KW-1015">Disulfide bond</keyword>
<feature type="transmembrane region" description="Helical" evidence="2">
    <location>
        <begin position="142"/>
        <end position="160"/>
    </location>
</feature>
<reference evidence="4 5" key="1">
    <citation type="submission" date="2022-12" db="EMBL/GenBank/DDBJ databases">
        <title>Draft genome sequence of Paenibacillus sp. dW9.</title>
        <authorList>
            <person name="Choi E.-W."/>
            <person name="Kim D.-U."/>
        </authorList>
    </citation>
    <scope>NUCLEOTIDE SEQUENCE [LARGE SCALE GENOMIC DNA]</scope>
    <source>
        <strain evidence="5">dW9</strain>
    </source>
</reference>
<feature type="domain" description="Thioredoxin" evidence="3">
    <location>
        <begin position="206"/>
        <end position="347"/>
    </location>
</feature>
<dbReference type="CDD" id="cd02966">
    <property type="entry name" value="TlpA_like_family"/>
    <property type="match status" value="1"/>
</dbReference>
<dbReference type="InterPro" id="IPR017937">
    <property type="entry name" value="Thioredoxin_CS"/>
</dbReference>
<dbReference type="InterPro" id="IPR036249">
    <property type="entry name" value="Thioredoxin-like_sf"/>
</dbReference>
<dbReference type="SUPFAM" id="SSF52833">
    <property type="entry name" value="Thioredoxin-like"/>
    <property type="match status" value="1"/>
</dbReference>
<dbReference type="InterPro" id="IPR013766">
    <property type="entry name" value="Thioredoxin_domain"/>
</dbReference>
<proteinExistence type="predicted"/>
<evidence type="ECO:0000259" key="3">
    <source>
        <dbReference type="PROSITE" id="PS51352"/>
    </source>
</evidence>
<dbReference type="InterPro" id="IPR050553">
    <property type="entry name" value="Thioredoxin_ResA/DsbE_sf"/>
</dbReference>
<feature type="transmembrane region" description="Helical" evidence="2">
    <location>
        <begin position="80"/>
        <end position="103"/>
    </location>
</feature>
<organism evidence="4 5">
    <name type="scientific">Paenibacillus gyeongsangnamensis</name>
    <dbReference type="NCBI Taxonomy" id="3388067"/>
    <lineage>
        <taxon>Bacteria</taxon>
        <taxon>Bacillati</taxon>
        <taxon>Bacillota</taxon>
        <taxon>Bacilli</taxon>
        <taxon>Bacillales</taxon>
        <taxon>Paenibacillaceae</taxon>
        <taxon>Paenibacillus</taxon>
    </lineage>
</organism>
<dbReference type="InterPro" id="IPR000866">
    <property type="entry name" value="AhpC/TSA"/>
</dbReference>
<feature type="transmembrane region" description="Helical" evidence="2">
    <location>
        <begin position="20"/>
        <end position="37"/>
    </location>
</feature>
<protein>
    <submittedName>
        <fullName evidence="4">Redoxin domain-containing protein</fullName>
    </submittedName>
</protein>
<dbReference type="Proteomes" id="UP001527882">
    <property type="component" value="Unassembled WGS sequence"/>
</dbReference>
<feature type="transmembrane region" description="Helical" evidence="2">
    <location>
        <begin position="172"/>
        <end position="193"/>
    </location>
</feature>
<keyword evidence="5" id="KW-1185">Reference proteome</keyword>
<feature type="transmembrane region" description="Helical" evidence="2">
    <location>
        <begin position="49"/>
        <end position="68"/>
    </location>
</feature>
<dbReference type="EMBL" id="JAQAGZ010000010">
    <property type="protein sequence ID" value="MCZ8514105.1"/>
    <property type="molecule type" value="Genomic_DNA"/>
</dbReference>
<keyword evidence="2" id="KW-1133">Transmembrane helix</keyword>
<comment type="caution">
    <text evidence="4">The sequence shown here is derived from an EMBL/GenBank/DDBJ whole genome shotgun (WGS) entry which is preliminary data.</text>
</comment>
<name>A0ABT4QBP5_9BACL</name>
<gene>
    <name evidence="4" type="ORF">O9H85_17065</name>
</gene>
<evidence type="ECO:0000256" key="2">
    <source>
        <dbReference type="SAM" id="Phobius"/>
    </source>
</evidence>
<sequence length="349" mass="37690">MKAIMESIVWGPLILQKDVMITLVVVLAGMLLLTFRLKQTDASGSLSSYVWNALFIWVLVWKLSVLLVQGKEALRHPSSLLYFNGGALGIALAFLAAIGYVGFAVRKNRKSIIPYIDSVPLSIIGGYSVKMAFAVFTGEGTLLTAGLPCLLGAAISGWWLSRREPVAYRSAVQRLAAVALVFALASAVAGNLGSRQGAEAAASVGLKVGQTAPDFELKQLDGTVVKLSDYRGKTVFLNFWATWCPPCQAEIPYLKEFHSANEASGAIVLGINATSTELSVPVVQAWTKEWKLSFPVALDSSGDVGRTYKVNAYPATYVIDANGIIREKHQGPMDKQMLDNAKRNAESFK</sequence>
<dbReference type="Pfam" id="PF00578">
    <property type="entry name" value="AhpC-TSA"/>
    <property type="match status" value="1"/>
</dbReference>